<name>A0A226DMD7_FOLCA</name>
<evidence type="ECO:0000313" key="12">
    <source>
        <dbReference type="EMBL" id="OXA46383.1"/>
    </source>
</evidence>
<dbReference type="Proteomes" id="UP000198287">
    <property type="component" value="Unassembled WGS sequence"/>
</dbReference>
<dbReference type="GO" id="GO:0050906">
    <property type="term" value="P:detection of stimulus involved in sensory perception"/>
    <property type="evidence" value="ECO:0007669"/>
    <property type="project" value="UniProtKB-ARBA"/>
</dbReference>
<feature type="signal peptide" evidence="10">
    <location>
        <begin position="1"/>
        <end position="29"/>
    </location>
</feature>
<keyword evidence="10" id="KW-0732">Signal</keyword>
<comment type="similarity">
    <text evidence="2">Belongs to the glutamate-gated ion channel (TC 1.A.10.1) family.</text>
</comment>
<feature type="chain" id="PRO_5013257206" evidence="10">
    <location>
        <begin position="30"/>
        <end position="653"/>
    </location>
</feature>
<dbReference type="Gene3D" id="3.40.190.10">
    <property type="entry name" value="Periplasmic binding protein-like II"/>
    <property type="match status" value="1"/>
</dbReference>
<keyword evidence="8" id="KW-0325">Glycoprotein</keyword>
<protein>
    <submittedName>
        <fullName evidence="12">Glutamate receptor ionotropic, delta-2</fullName>
    </submittedName>
</protein>
<evidence type="ECO:0000313" key="13">
    <source>
        <dbReference type="Proteomes" id="UP000198287"/>
    </source>
</evidence>
<organism evidence="12 13">
    <name type="scientific">Folsomia candida</name>
    <name type="common">Springtail</name>
    <dbReference type="NCBI Taxonomy" id="158441"/>
    <lineage>
        <taxon>Eukaryota</taxon>
        <taxon>Metazoa</taxon>
        <taxon>Ecdysozoa</taxon>
        <taxon>Arthropoda</taxon>
        <taxon>Hexapoda</taxon>
        <taxon>Collembola</taxon>
        <taxon>Entomobryomorpha</taxon>
        <taxon>Isotomoidea</taxon>
        <taxon>Isotomidae</taxon>
        <taxon>Proisotominae</taxon>
        <taxon>Folsomia</taxon>
    </lineage>
</organism>
<evidence type="ECO:0000256" key="4">
    <source>
        <dbReference type="ARBA" id="ARBA00022692"/>
    </source>
</evidence>
<dbReference type="InterPro" id="IPR052192">
    <property type="entry name" value="Insect_Ionotropic_Sensory_Rcpt"/>
</dbReference>
<feature type="transmembrane region" description="Helical" evidence="9">
    <location>
        <begin position="352"/>
        <end position="381"/>
    </location>
</feature>
<dbReference type="GO" id="GO:0005886">
    <property type="term" value="C:plasma membrane"/>
    <property type="evidence" value="ECO:0007669"/>
    <property type="project" value="UniProtKB-SubCell"/>
</dbReference>
<comment type="caution">
    <text evidence="12">The sequence shown here is derived from an EMBL/GenBank/DDBJ whole genome shotgun (WGS) entry which is preliminary data.</text>
</comment>
<gene>
    <name evidence="12" type="ORF">Fcan01_18891</name>
</gene>
<keyword evidence="13" id="KW-1185">Reference proteome</keyword>
<accession>A0A226DMD7</accession>
<evidence type="ECO:0000256" key="3">
    <source>
        <dbReference type="ARBA" id="ARBA00022475"/>
    </source>
</evidence>
<keyword evidence="3" id="KW-1003">Cell membrane</keyword>
<dbReference type="Gene3D" id="1.10.287.70">
    <property type="match status" value="1"/>
</dbReference>
<dbReference type="InterPro" id="IPR001320">
    <property type="entry name" value="Iontro_rcpt_C"/>
</dbReference>
<evidence type="ECO:0000256" key="10">
    <source>
        <dbReference type="SAM" id="SignalP"/>
    </source>
</evidence>
<evidence type="ECO:0000256" key="2">
    <source>
        <dbReference type="ARBA" id="ARBA00008685"/>
    </source>
</evidence>
<keyword evidence="5 9" id="KW-1133">Transmembrane helix</keyword>
<keyword evidence="4 9" id="KW-0812">Transmembrane</keyword>
<reference evidence="12 13" key="1">
    <citation type="submission" date="2015-12" db="EMBL/GenBank/DDBJ databases">
        <title>The genome of Folsomia candida.</title>
        <authorList>
            <person name="Faddeeva A."/>
            <person name="Derks M.F."/>
            <person name="Anvar Y."/>
            <person name="Smit S."/>
            <person name="Van Straalen N."/>
            <person name="Roelofs D."/>
        </authorList>
    </citation>
    <scope>NUCLEOTIDE SEQUENCE [LARGE SCALE GENOMIC DNA]</scope>
    <source>
        <strain evidence="12 13">VU population</strain>
        <tissue evidence="12">Whole body</tissue>
    </source>
</reference>
<comment type="subcellular location">
    <subcellularLocation>
        <location evidence="1">Cell membrane</location>
        <topology evidence="1">Multi-pass membrane protein</topology>
    </subcellularLocation>
</comment>
<dbReference type="SUPFAM" id="SSF53850">
    <property type="entry name" value="Periplasmic binding protein-like II"/>
    <property type="match status" value="1"/>
</dbReference>
<dbReference type="AlphaFoldDB" id="A0A226DMD7"/>
<dbReference type="PANTHER" id="PTHR42643:SF24">
    <property type="entry name" value="IONOTROPIC RECEPTOR 60A"/>
    <property type="match status" value="1"/>
</dbReference>
<evidence type="ECO:0000256" key="7">
    <source>
        <dbReference type="ARBA" id="ARBA00023170"/>
    </source>
</evidence>
<evidence type="ECO:0000256" key="9">
    <source>
        <dbReference type="SAM" id="Phobius"/>
    </source>
</evidence>
<evidence type="ECO:0000256" key="6">
    <source>
        <dbReference type="ARBA" id="ARBA00023136"/>
    </source>
</evidence>
<evidence type="ECO:0000256" key="8">
    <source>
        <dbReference type="ARBA" id="ARBA00023180"/>
    </source>
</evidence>
<dbReference type="EMBL" id="LNIX01000015">
    <property type="protein sequence ID" value="OXA46383.1"/>
    <property type="molecule type" value="Genomic_DNA"/>
</dbReference>
<dbReference type="PANTHER" id="PTHR42643">
    <property type="entry name" value="IONOTROPIC RECEPTOR 20A-RELATED"/>
    <property type="match status" value="1"/>
</dbReference>
<feature type="transmembrane region" description="Helical" evidence="9">
    <location>
        <begin position="426"/>
        <end position="444"/>
    </location>
</feature>
<sequence length="653" mass="73662">MVTEMWSKKGGILVVELLMVVLIPTATLQSPEEKSVVTKFLTDLYPSSAKTRNCELFFVRQDENSVGGDEDLVGGVARGVGVVPYYNAILSTNQVENSSDFEQFGLSVEQNPQHNRHVPVCKMVIVTITEMREDWLVKVKETISPVFLPFVANGVDPFVYVTPDPTLIEPLLLSPALPAWTKYKLGLSLDKNRDELVIRSVCFFCDAGRPVLKLHGHLLRVSCPAIKSRIEVSPPFEGVNNAQRGLWKTLLEEFLMPKFNFTYNAFISMGPSGTFRDGGGTGLELENGTWIGNVGDLVDGRADIGIMTAKTPKRVKVVTYTKSFFDISYLNFITTEGKRIFSPAALLWSFDLLMWSLIAVSTVVAFAIFKFITGTMIALGIDKGDAMSFARRGIVSREYWGIRHQIFFMTTSYLDQDCVLPRFTPLRCFVALWLCFTMVITTVYRSKMVSLLAFPNLEQLPQTFEQLVASDYQVGFIMHGDSAYNTLKASTDPVYVKLLNEMEIIRGNGLECLSRAVEKKYACIAYAFSTIYLKARNLSDSEIRKLVFAPETTYNIFNGLALEGGSIYKEGFDRWIAWTRPFHFANLWEEQDMYYNVRLPKRAWELATNQTDKLEHSDFVESDELTLKHISGAFYARCLLSCAGVFVQELQLL</sequence>
<dbReference type="OrthoDB" id="6506757at2759"/>
<feature type="domain" description="Ionotropic glutamate receptor C-terminal" evidence="11">
    <location>
        <begin position="354"/>
        <end position="636"/>
    </location>
</feature>
<evidence type="ECO:0000256" key="5">
    <source>
        <dbReference type="ARBA" id="ARBA00022989"/>
    </source>
</evidence>
<keyword evidence="6 9" id="KW-0472">Membrane</keyword>
<dbReference type="GO" id="GO:0015276">
    <property type="term" value="F:ligand-gated monoatomic ion channel activity"/>
    <property type="evidence" value="ECO:0007669"/>
    <property type="project" value="InterPro"/>
</dbReference>
<evidence type="ECO:0000259" key="11">
    <source>
        <dbReference type="Pfam" id="PF00060"/>
    </source>
</evidence>
<dbReference type="Pfam" id="PF00060">
    <property type="entry name" value="Lig_chan"/>
    <property type="match status" value="1"/>
</dbReference>
<keyword evidence="7 12" id="KW-0675">Receptor</keyword>
<proteinExistence type="inferred from homology"/>
<evidence type="ECO:0000256" key="1">
    <source>
        <dbReference type="ARBA" id="ARBA00004651"/>
    </source>
</evidence>